<sequence>MRVQETGAFDHYARLVRRLLDVPVGLVSLVEPERQVFHGASGLPPEVDAARETPLTHSFCQYVVADAAPLVVEDARRDDRLRSNLAIRDLGVVAYAGWPLRDASGEVVGSLCAIDTEPRSWTEDEVATLADLAAACTAELVAHSNRDRTMAALRSAEQLGERSRVLLNLSTGLGSTETLADVVTAVARVSTRHLGCERAGIWLRPADRVVGHLGRPPATADERSTETLHFQEDADSSWLSAATFAVLPLDESNPLGTALLTGRGVYYGDRATQNGEHPHLANPHQLGEARAFVPLRAGDVDYGAMALVWPGTRSFSDEDRVTIAAMASYTAQALQRATLHQERLDVALTLQQALLPRLPTPATLDLAGRYLPAAARAQVGGDWYDAVLMPSGATQLMIGDASGHDISAAARMGELRSMLRMAALSAEEHPAEALALLDDALLSLDVDTVASAVLGRLEPPAAPGGAHRLVWSNAGHPPPVVLDPSGRACLLDRGDPDLLLGVDPAQSRQEQEVLLEPGSVLLLVTDGLVERRDTCLSVGLARLREAAQQAAGRPLDDLLDHLLTVLVPEVPEDDIAVLAVRVRP</sequence>
<dbReference type="PANTHER" id="PTHR43156:SF2">
    <property type="entry name" value="STAGE II SPORULATION PROTEIN E"/>
    <property type="match status" value="1"/>
</dbReference>
<dbReference type="SMART" id="SM00065">
    <property type="entry name" value="GAF"/>
    <property type="match status" value="2"/>
</dbReference>
<dbReference type="Pfam" id="PF13185">
    <property type="entry name" value="GAF_2"/>
    <property type="match status" value="1"/>
</dbReference>
<dbReference type="InterPro" id="IPR052016">
    <property type="entry name" value="Bact_Sigma-Reg"/>
</dbReference>
<proteinExistence type="predicted"/>
<dbReference type="Gene3D" id="3.60.40.10">
    <property type="entry name" value="PPM-type phosphatase domain"/>
    <property type="match status" value="1"/>
</dbReference>
<evidence type="ECO:0000313" key="4">
    <source>
        <dbReference type="EMBL" id="GAA4678051.1"/>
    </source>
</evidence>
<dbReference type="Pfam" id="PF07228">
    <property type="entry name" value="SpoIIE"/>
    <property type="match status" value="1"/>
</dbReference>
<dbReference type="SUPFAM" id="SSF55781">
    <property type="entry name" value="GAF domain-like"/>
    <property type="match status" value="2"/>
</dbReference>
<name>A0ABP8W194_9ACTN</name>
<evidence type="ECO:0000313" key="5">
    <source>
        <dbReference type="Proteomes" id="UP001500621"/>
    </source>
</evidence>
<dbReference type="Proteomes" id="UP001500621">
    <property type="component" value="Unassembled WGS sequence"/>
</dbReference>
<feature type="domain" description="GAF" evidence="2">
    <location>
        <begin position="4"/>
        <end position="150"/>
    </location>
</feature>
<keyword evidence="5" id="KW-1185">Reference proteome</keyword>
<organism evidence="4 5">
    <name type="scientific">Nocardioides nanhaiensis</name>
    <dbReference type="NCBI Taxonomy" id="1476871"/>
    <lineage>
        <taxon>Bacteria</taxon>
        <taxon>Bacillati</taxon>
        <taxon>Actinomycetota</taxon>
        <taxon>Actinomycetes</taxon>
        <taxon>Propionibacteriales</taxon>
        <taxon>Nocardioidaceae</taxon>
        <taxon>Nocardioides</taxon>
    </lineage>
</organism>
<evidence type="ECO:0000259" key="3">
    <source>
        <dbReference type="SMART" id="SM00331"/>
    </source>
</evidence>
<reference evidence="5" key="1">
    <citation type="journal article" date="2019" name="Int. J. Syst. Evol. Microbiol.">
        <title>The Global Catalogue of Microorganisms (GCM) 10K type strain sequencing project: providing services to taxonomists for standard genome sequencing and annotation.</title>
        <authorList>
            <consortium name="The Broad Institute Genomics Platform"/>
            <consortium name="The Broad Institute Genome Sequencing Center for Infectious Disease"/>
            <person name="Wu L."/>
            <person name="Ma J."/>
        </authorList>
    </citation>
    <scope>NUCLEOTIDE SEQUENCE [LARGE SCALE GENOMIC DNA]</scope>
    <source>
        <strain evidence="5">JCM 18127</strain>
    </source>
</reference>
<dbReference type="InterPro" id="IPR001932">
    <property type="entry name" value="PPM-type_phosphatase-like_dom"/>
</dbReference>
<dbReference type="SUPFAM" id="SSF81606">
    <property type="entry name" value="PP2C-like"/>
    <property type="match status" value="1"/>
</dbReference>
<dbReference type="SMART" id="SM00331">
    <property type="entry name" value="PP2C_SIG"/>
    <property type="match status" value="1"/>
</dbReference>
<gene>
    <name evidence="4" type="ORF">GCM10023226_14130</name>
</gene>
<feature type="domain" description="PPM-type phosphatase" evidence="3">
    <location>
        <begin position="364"/>
        <end position="582"/>
    </location>
</feature>
<evidence type="ECO:0000256" key="1">
    <source>
        <dbReference type="ARBA" id="ARBA00022801"/>
    </source>
</evidence>
<accession>A0ABP8W194</accession>
<feature type="domain" description="GAF" evidence="2">
    <location>
        <begin position="174"/>
        <end position="344"/>
    </location>
</feature>
<dbReference type="InterPro" id="IPR003018">
    <property type="entry name" value="GAF"/>
</dbReference>
<dbReference type="InterPro" id="IPR036457">
    <property type="entry name" value="PPM-type-like_dom_sf"/>
</dbReference>
<dbReference type="Gene3D" id="3.30.450.40">
    <property type="match status" value="2"/>
</dbReference>
<protein>
    <recommendedName>
        <fullName evidence="6">GAF domain-containing protein</fullName>
    </recommendedName>
</protein>
<keyword evidence="1" id="KW-0378">Hydrolase</keyword>
<evidence type="ECO:0000259" key="2">
    <source>
        <dbReference type="SMART" id="SM00065"/>
    </source>
</evidence>
<evidence type="ECO:0008006" key="6">
    <source>
        <dbReference type="Google" id="ProtNLM"/>
    </source>
</evidence>
<dbReference type="InterPro" id="IPR029016">
    <property type="entry name" value="GAF-like_dom_sf"/>
</dbReference>
<comment type="caution">
    <text evidence="4">The sequence shown here is derived from an EMBL/GenBank/DDBJ whole genome shotgun (WGS) entry which is preliminary data.</text>
</comment>
<dbReference type="PANTHER" id="PTHR43156">
    <property type="entry name" value="STAGE II SPORULATION PROTEIN E-RELATED"/>
    <property type="match status" value="1"/>
</dbReference>
<dbReference type="EMBL" id="BAABIM010000001">
    <property type="protein sequence ID" value="GAA4678051.1"/>
    <property type="molecule type" value="Genomic_DNA"/>
</dbReference>
<dbReference type="Pfam" id="PF01590">
    <property type="entry name" value="GAF"/>
    <property type="match status" value="1"/>
</dbReference>